<feature type="transmembrane region" description="Helical" evidence="4">
    <location>
        <begin position="118"/>
        <end position="140"/>
    </location>
</feature>
<evidence type="ECO:0000313" key="6">
    <source>
        <dbReference type="EMBL" id="OWQ91490.1"/>
    </source>
</evidence>
<keyword evidence="7" id="KW-1185">Reference proteome</keyword>
<evidence type="ECO:0000256" key="3">
    <source>
        <dbReference type="ARBA" id="ARBA00023136"/>
    </source>
</evidence>
<keyword evidence="3 4" id="KW-0472">Membrane</keyword>
<dbReference type="SUPFAM" id="SSF103473">
    <property type="entry name" value="MFS general substrate transporter"/>
    <property type="match status" value="1"/>
</dbReference>
<dbReference type="PROSITE" id="PS50850">
    <property type="entry name" value="MFS"/>
    <property type="match status" value="1"/>
</dbReference>
<dbReference type="GO" id="GO:0005886">
    <property type="term" value="C:plasma membrane"/>
    <property type="evidence" value="ECO:0007669"/>
    <property type="project" value="TreeGrafter"/>
</dbReference>
<dbReference type="Proteomes" id="UP000197468">
    <property type="component" value="Unassembled WGS sequence"/>
</dbReference>
<feature type="transmembrane region" description="Helical" evidence="4">
    <location>
        <begin position="363"/>
        <end position="382"/>
    </location>
</feature>
<dbReference type="CDD" id="cd06174">
    <property type="entry name" value="MFS"/>
    <property type="match status" value="1"/>
</dbReference>
<feature type="transmembrane region" description="Helical" evidence="4">
    <location>
        <begin position="152"/>
        <end position="175"/>
    </location>
</feature>
<dbReference type="AlphaFoldDB" id="A0A246JG19"/>
<feature type="transmembrane region" description="Helical" evidence="4">
    <location>
        <begin position="394"/>
        <end position="412"/>
    </location>
</feature>
<comment type="caution">
    <text evidence="6">The sequence shown here is derived from an EMBL/GenBank/DDBJ whole genome shotgun (WGS) entry which is preliminary data.</text>
</comment>
<dbReference type="Pfam" id="PF07690">
    <property type="entry name" value="MFS_1"/>
    <property type="match status" value="1"/>
</dbReference>
<feature type="transmembrane region" description="Helical" evidence="4">
    <location>
        <begin position="326"/>
        <end position="343"/>
    </location>
</feature>
<feature type="transmembrane region" description="Helical" evidence="4">
    <location>
        <begin position="28"/>
        <end position="46"/>
    </location>
</feature>
<dbReference type="PANTHER" id="PTHR43129:SF1">
    <property type="entry name" value="FOSMIDOMYCIN RESISTANCE PROTEIN"/>
    <property type="match status" value="1"/>
</dbReference>
<feature type="transmembrane region" description="Helical" evidence="4">
    <location>
        <begin position="181"/>
        <end position="201"/>
    </location>
</feature>
<evidence type="ECO:0000313" key="7">
    <source>
        <dbReference type="Proteomes" id="UP000197468"/>
    </source>
</evidence>
<dbReference type="Gene3D" id="1.20.1250.20">
    <property type="entry name" value="MFS general substrate transporter like domains"/>
    <property type="match status" value="2"/>
</dbReference>
<feature type="transmembrane region" description="Helical" evidence="4">
    <location>
        <begin position="303"/>
        <end position="320"/>
    </location>
</feature>
<feature type="transmembrane region" description="Helical" evidence="4">
    <location>
        <begin position="237"/>
        <end position="258"/>
    </location>
</feature>
<evidence type="ECO:0000256" key="1">
    <source>
        <dbReference type="ARBA" id="ARBA00022692"/>
    </source>
</evidence>
<keyword evidence="1 4" id="KW-0812">Transmembrane</keyword>
<feature type="transmembrane region" description="Helical" evidence="4">
    <location>
        <begin position="66"/>
        <end position="86"/>
    </location>
</feature>
<feature type="domain" description="Major facilitator superfamily (MFS) profile" evidence="5">
    <location>
        <begin position="28"/>
        <end position="417"/>
    </location>
</feature>
<organism evidence="6 7">
    <name type="scientific">Roseateles aquatilis</name>
    <dbReference type="NCBI Taxonomy" id="431061"/>
    <lineage>
        <taxon>Bacteria</taxon>
        <taxon>Pseudomonadati</taxon>
        <taxon>Pseudomonadota</taxon>
        <taxon>Betaproteobacteria</taxon>
        <taxon>Burkholderiales</taxon>
        <taxon>Sphaerotilaceae</taxon>
        <taxon>Roseateles</taxon>
    </lineage>
</organism>
<dbReference type="RefSeq" id="WP_088384717.1">
    <property type="nucleotide sequence ID" value="NZ_NIOF01000003.1"/>
</dbReference>
<reference evidence="6 7" key="1">
    <citation type="journal article" date="2008" name="Int. J. Syst. Evol. Microbiol.">
        <title>Description of Roseateles aquatilis sp. nov. and Roseateles terrae sp. nov., in the class Betaproteobacteria, and emended description of the genus Roseateles.</title>
        <authorList>
            <person name="Gomila M."/>
            <person name="Bowien B."/>
            <person name="Falsen E."/>
            <person name="Moore E.R."/>
            <person name="Lalucat J."/>
        </authorList>
    </citation>
    <scope>NUCLEOTIDE SEQUENCE [LARGE SCALE GENOMIC DNA]</scope>
    <source>
        <strain evidence="6 7">CCUG 48205</strain>
    </source>
</reference>
<dbReference type="EMBL" id="NIOF01000003">
    <property type="protein sequence ID" value="OWQ91490.1"/>
    <property type="molecule type" value="Genomic_DNA"/>
</dbReference>
<keyword evidence="2 4" id="KW-1133">Transmembrane helix</keyword>
<feature type="transmembrane region" description="Helical" evidence="4">
    <location>
        <begin position="93"/>
        <end position="112"/>
    </location>
</feature>
<dbReference type="PANTHER" id="PTHR43129">
    <property type="entry name" value="FOSMIDOMYCIN RESISTANCE PROTEIN"/>
    <property type="match status" value="1"/>
</dbReference>
<evidence type="ECO:0000256" key="4">
    <source>
        <dbReference type="SAM" id="Phobius"/>
    </source>
</evidence>
<name>A0A246JG19_9BURK</name>
<dbReference type="GO" id="GO:0022857">
    <property type="term" value="F:transmembrane transporter activity"/>
    <property type="evidence" value="ECO:0007669"/>
    <property type="project" value="InterPro"/>
</dbReference>
<dbReference type="InterPro" id="IPR036259">
    <property type="entry name" value="MFS_trans_sf"/>
</dbReference>
<accession>A0A246JG19</accession>
<evidence type="ECO:0000256" key="2">
    <source>
        <dbReference type="ARBA" id="ARBA00022989"/>
    </source>
</evidence>
<evidence type="ECO:0000259" key="5">
    <source>
        <dbReference type="PROSITE" id="PS50850"/>
    </source>
</evidence>
<proteinExistence type="predicted"/>
<protein>
    <submittedName>
        <fullName evidence="6">MFS transporter</fullName>
    </submittedName>
</protein>
<feature type="transmembrane region" description="Helical" evidence="4">
    <location>
        <begin position="270"/>
        <end position="296"/>
    </location>
</feature>
<sequence length="418" mass="43171">MNTATTTAAGAGPLGLSAEQSAKRDIQTISLIGLAHGTSHFFHMLLPPLFPVFMREFGLSYSELGLLVTIFFVISGVGQALSGFLVDRTGARPILFLALGCFVLASLAAGTAQGFSGLALAAALAGLGNSPFHPVDFTILNKRVSQQRLGHAFSVHGITGNLGWALAPVLLITIHETTGQWRYAYVATALWALAVIALLAFKRDAIDDRQGAWAHEKPGAAAPVDEHPMAFLKLPSVWLCFSFFFFTTSALSAIQSFASPALSAMYGLSLASTAFVVTGYMLAGAAGMIVGGFLVAKSQNLERNIAGAMAAAAGLLVLTATGWLPASLALVAAATAGFGTGLAGPSRDMLIKRAAPPGATGRVYGTVYSGLDTGFAVAAPIFGAMMDRHWNNGVFLGAAAALLMGVGAASLVRKGKTH</sequence>
<dbReference type="OrthoDB" id="8520784at2"/>
<dbReference type="InterPro" id="IPR011701">
    <property type="entry name" value="MFS"/>
</dbReference>
<dbReference type="InterPro" id="IPR020846">
    <property type="entry name" value="MFS_dom"/>
</dbReference>
<gene>
    <name evidence="6" type="ORF">CDN99_10085</name>
</gene>